<evidence type="ECO:0000313" key="3">
    <source>
        <dbReference type="Proteomes" id="UP000254938"/>
    </source>
</evidence>
<reference evidence="2 3" key="1">
    <citation type="submission" date="2018-06" db="EMBL/GenBank/DDBJ databases">
        <authorList>
            <consortium name="Pathogen Informatics"/>
            <person name="Doyle S."/>
        </authorList>
    </citation>
    <scope>NUCLEOTIDE SEQUENCE [LARGE SCALE GENOMIC DNA]</scope>
    <source>
        <strain evidence="2 3">NCTC9140</strain>
    </source>
</reference>
<dbReference type="AlphaFoldDB" id="A0A377TNX3"/>
<dbReference type="InterPro" id="IPR024203">
    <property type="entry name" value="Deoxy-glucuronate_isom_IolB"/>
</dbReference>
<dbReference type="SUPFAM" id="SSF51182">
    <property type="entry name" value="RmlC-like cupins"/>
    <property type="match status" value="1"/>
</dbReference>
<dbReference type="Proteomes" id="UP000254938">
    <property type="component" value="Unassembled WGS sequence"/>
</dbReference>
<dbReference type="InterPro" id="IPR014710">
    <property type="entry name" value="RmlC-like_jellyroll"/>
</dbReference>
<keyword evidence="1 2" id="KW-0413">Isomerase</keyword>
<protein>
    <submittedName>
        <fullName evidence="2">5-deoxy-glucuronate isomerase</fullName>
        <ecNumber evidence="2">5.3.1.-</ecNumber>
    </submittedName>
</protein>
<dbReference type="EMBL" id="UGKQ01000007">
    <property type="protein sequence ID" value="STS79770.1"/>
    <property type="molecule type" value="Genomic_DNA"/>
</dbReference>
<dbReference type="GO" id="GO:0008880">
    <property type="term" value="F:glucuronate isomerase activity"/>
    <property type="evidence" value="ECO:0007669"/>
    <property type="project" value="InterPro"/>
</dbReference>
<dbReference type="GO" id="GO:0019310">
    <property type="term" value="P:inositol catabolic process"/>
    <property type="evidence" value="ECO:0007669"/>
    <property type="project" value="InterPro"/>
</dbReference>
<evidence type="ECO:0000256" key="1">
    <source>
        <dbReference type="ARBA" id="ARBA00023235"/>
    </source>
</evidence>
<name>A0A377TNX3_KLEPN</name>
<accession>A0A377TNX3</accession>
<dbReference type="InterPro" id="IPR021120">
    <property type="entry name" value="KduI/IolB_isomerase"/>
</dbReference>
<dbReference type="Pfam" id="PF04962">
    <property type="entry name" value="KduI"/>
    <property type="match status" value="1"/>
</dbReference>
<dbReference type="EC" id="5.3.1.-" evidence="2"/>
<organism evidence="2 3">
    <name type="scientific">Klebsiella pneumoniae</name>
    <dbReference type="NCBI Taxonomy" id="573"/>
    <lineage>
        <taxon>Bacteria</taxon>
        <taxon>Pseudomonadati</taxon>
        <taxon>Pseudomonadota</taxon>
        <taxon>Gammaproteobacteria</taxon>
        <taxon>Enterobacterales</taxon>
        <taxon>Enterobacteriaceae</taxon>
        <taxon>Klebsiella/Raoultella group</taxon>
        <taxon>Klebsiella</taxon>
        <taxon>Klebsiella pneumoniae complex</taxon>
    </lineage>
</organism>
<dbReference type="InterPro" id="IPR011051">
    <property type="entry name" value="RmlC_Cupin_sf"/>
</dbReference>
<proteinExistence type="predicted"/>
<dbReference type="Gene3D" id="2.60.120.10">
    <property type="entry name" value="Jelly Rolls"/>
    <property type="match status" value="1"/>
</dbReference>
<dbReference type="PANTHER" id="PTHR39193">
    <property type="entry name" value="5-DEOXY-GLUCURONATE ISOMERASE"/>
    <property type="match status" value="1"/>
</dbReference>
<evidence type="ECO:0000313" key="2">
    <source>
        <dbReference type="EMBL" id="STS79770.1"/>
    </source>
</evidence>
<gene>
    <name evidence="2" type="primary">iolB_1</name>
    <name evidence="2" type="ORF">NCTC9140_01456</name>
</gene>
<sequence>MTLESGDRELCLVLVAGLASVKTQHADFPNLGKRMSPFERTPPWSVYVPPQDKVEVTADSDLELAVCSAPGKGSFPARLIRPEDVG</sequence>
<dbReference type="PANTHER" id="PTHR39193:SF1">
    <property type="entry name" value="5-DEOXY-GLUCURONATE ISOMERASE"/>
    <property type="match status" value="1"/>
</dbReference>